<proteinExistence type="predicted"/>
<keyword evidence="2" id="KW-1185">Reference proteome</keyword>
<protein>
    <submittedName>
        <fullName evidence="1">Uncharacterized protein</fullName>
    </submittedName>
</protein>
<dbReference type="KEGG" id="cmag:CBW24_07420"/>
<dbReference type="AlphaFoldDB" id="A0A291LYR5"/>
<evidence type="ECO:0000313" key="1">
    <source>
        <dbReference type="EMBL" id="ATI41842.1"/>
    </source>
</evidence>
<gene>
    <name evidence="1" type="ORF">CBW24_07420</name>
</gene>
<evidence type="ECO:0000313" key="2">
    <source>
        <dbReference type="Proteomes" id="UP000219050"/>
    </source>
</evidence>
<organism evidence="1 2">
    <name type="scientific">Pacificitalea manganoxidans</name>
    <dbReference type="NCBI Taxonomy" id="1411902"/>
    <lineage>
        <taxon>Bacteria</taxon>
        <taxon>Pseudomonadati</taxon>
        <taxon>Pseudomonadota</taxon>
        <taxon>Alphaproteobacteria</taxon>
        <taxon>Rhodobacterales</taxon>
        <taxon>Paracoccaceae</taxon>
        <taxon>Pacificitalea</taxon>
    </lineage>
</organism>
<dbReference type="OrthoDB" id="7876148at2"/>
<dbReference type="Proteomes" id="UP000219050">
    <property type="component" value="Chromosome"/>
</dbReference>
<dbReference type="EMBL" id="CP021404">
    <property type="protein sequence ID" value="ATI41842.1"/>
    <property type="molecule type" value="Genomic_DNA"/>
</dbReference>
<reference evidence="1 2" key="1">
    <citation type="submission" date="2017-05" db="EMBL/GenBank/DDBJ databases">
        <title>Comparative genomic and metabolic analysis of manganese-oxidizing mechanisms in Celeribater manganoxidans DY25T: its adaption to the environment of polymetallic nodule.</title>
        <authorList>
            <person name="Wang X."/>
        </authorList>
    </citation>
    <scope>NUCLEOTIDE SEQUENCE [LARGE SCALE GENOMIC DNA]</scope>
    <source>
        <strain evidence="1 2">DY25</strain>
    </source>
</reference>
<name>A0A291LYR5_9RHOB</name>
<sequence length="82" mass="8641">MATDILTQIADKLAQDVLAAEARAKNDDLVDEISKGIGATSTTLQEAFMTQIRVRRAEARGRALLAQLVPETAAGAADESAD</sequence>
<dbReference type="RefSeq" id="WP_097373174.1">
    <property type="nucleotide sequence ID" value="NZ_CP021404.1"/>
</dbReference>
<accession>A0A291LYR5</accession>